<dbReference type="AlphaFoldDB" id="A0A2P5F1V2"/>
<organism evidence="1 2">
    <name type="scientific">Trema orientale</name>
    <name type="common">Charcoal tree</name>
    <name type="synonym">Celtis orientalis</name>
    <dbReference type="NCBI Taxonomy" id="63057"/>
    <lineage>
        <taxon>Eukaryota</taxon>
        <taxon>Viridiplantae</taxon>
        <taxon>Streptophyta</taxon>
        <taxon>Embryophyta</taxon>
        <taxon>Tracheophyta</taxon>
        <taxon>Spermatophyta</taxon>
        <taxon>Magnoliopsida</taxon>
        <taxon>eudicotyledons</taxon>
        <taxon>Gunneridae</taxon>
        <taxon>Pentapetalae</taxon>
        <taxon>rosids</taxon>
        <taxon>fabids</taxon>
        <taxon>Rosales</taxon>
        <taxon>Cannabaceae</taxon>
        <taxon>Trema</taxon>
    </lineage>
</organism>
<keyword evidence="2" id="KW-1185">Reference proteome</keyword>
<proteinExistence type="predicted"/>
<dbReference type="EMBL" id="JXTC01000071">
    <property type="protein sequence ID" value="PON91749.1"/>
    <property type="molecule type" value="Genomic_DNA"/>
</dbReference>
<gene>
    <name evidence="1" type="ORF">TorRG33x02_123470</name>
</gene>
<dbReference type="InParanoid" id="A0A2P5F1V2"/>
<dbReference type="Proteomes" id="UP000237000">
    <property type="component" value="Unassembled WGS sequence"/>
</dbReference>
<sequence length="59" mass="6701">MDGTVIGFYGNDVRNNGSCPKETSECAIWQKLCPHMGIRSHKVLQRRLRYSAPSGQIHR</sequence>
<name>A0A2P5F1V2_TREOI</name>
<protein>
    <submittedName>
        <fullName evidence="1">Uncharacterized protein</fullName>
    </submittedName>
</protein>
<comment type="caution">
    <text evidence="1">The sequence shown here is derived from an EMBL/GenBank/DDBJ whole genome shotgun (WGS) entry which is preliminary data.</text>
</comment>
<reference evidence="2" key="1">
    <citation type="submission" date="2016-06" db="EMBL/GenBank/DDBJ databases">
        <title>Parallel loss of symbiosis genes in relatives of nitrogen-fixing non-legume Parasponia.</title>
        <authorList>
            <person name="Van Velzen R."/>
            <person name="Holmer R."/>
            <person name="Bu F."/>
            <person name="Rutten L."/>
            <person name="Van Zeijl A."/>
            <person name="Liu W."/>
            <person name="Santuari L."/>
            <person name="Cao Q."/>
            <person name="Sharma T."/>
            <person name="Shen D."/>
            <person name="Roswanjaya Y."/>
            <person name="Wardhani T."/>
            <person name="Kalhor M.S."/>
            <person name="Jansen J."/>
            <person name="Van den Hoogen J."/>
            <person name="Gungor B."/>
            <person name="Hartog M."/>
            <person name="Hontelez J."/>
            <person name="Verver J."/>
            <person name="Yang W.-C."/>
            <person name="Schijlen E."/>
            <person name="Repin R."/>
            <person name="Schilthuizen M."/>
            <person name="Schranz E."/>
            <person name="Heidstra R."/>
            <person name="Miyata K."/>
            <person name="Fedorova E."/>
            <person name="Kohlen W."/>
            <person name="Bisseling T."/>
            <person name="Smit S."/>
            <person name="Geurts R."/>
        </authorList>
    </citation>
    <scope>NUCLEOTIDE SEQUENCE [LARGE SCALE GENOMIC DNA]</scope>
    <source>
        <strain evidence="2">cv. RG33-2</strain>
    </source>
</reference>
<evidence type="ECO:0000313" key="2">
    <source>
        <dbReference type="Proteomes" id="UP000237000"/>
    </source>
</evidence>
<evidence type="ECO:0000313" key="1">
    <source>
        <dbReference type="EMBL" id="PON91749.1"/>
    </source>
</evidence>
<accession>A0A2P5F1V2</accession>